<protein>
    <submittedName>
        <fullName evidence="2">Uncharacterized protein</fullName>
    </submittedName>
</protein>
<evidence type="ECO:0000313" key="3">
    <source>
        <dbReference type="Proteomes" id="UP001295684"/>
    </source>
</evidence>
<feature type="region of interest" description="Disordered" evidence="1">
    <location>
        <begin position="177"/>
        <end position="205"/>
    </location>
</feature>
<gene>
    <name evidence="2" type="ORF">ECRASSUSDP1_LOCUS4230</name>
</gene>
<proteinExistence type="predicted"/>
<feature type="compositionally biased region" description="Basic and acidic residues" evidence="1">
    <location>
        <begin position="191"/>
        <end position="204"/>
    </location>
</feature>
<feature type="region of interest" description="Disordered" evidence="1">
    <location>
        <begin position="239"/>
        <end position="263"/>
    </location>
</feature>
<dbReference type="EMBL" id="CAMPGE010004059">
    <property type="protein sequence ID" value="CAI2362900.1"/>
    <property type="molecule type" value="Genomic_DNA"/>
</dbReference>
<organism evidence="2 3">
    <name type="scientific">Euplotes crassus</name>
    <dbReference type="NCBI Taxonomy" id="5936"/>
    <lineage>
        <taxon>Eukaryota</taxon>
        <taxon>Sar</taxon>
        <taxon>Alveolata</taxon>
        <taxon>Ciliophora</taxon>
        <taxon>Intramacronucleata</taxon>
        <taxon>Spirotrichea</taxon>
        <taxon>Hypotrichia</taxon>
        <taxon>Euplotida</taxon>
        <taxon>Euplotidae</taxon>
        <taxon>Moneuplotes</taxon>
    </lineage>
</organism>
<reference evidence="2" key="1">
    <citation type="submission" date="2023-07" db="EMBL/GenBank/DDBJ databases">
        <authorList>
            <consortium name="AG Swart"/>
            <person name="Singh M."/>
            <person name="Singh A."/>
            <person name="Seah K."/>
            <person name="Emmerich C."/>
        </authorList>
    </citation>
    <scope>NUCLEOTIDE SEQUENCE</scope>
    <source>
        <strain evidence="2">DP1</strain>
    </source>
</reference>
<comment type="caution">
    <text evidence="2">The sequence shown here is derived from an EMBL/GenBank/DDBJ whole genome shotgun (WGS) entry which is preliminary data.</text>
</comment>
<accession>A0AAD1U7R4</accession>
<evidence type="ECO:0000256" key="1">
    <source>
        <dbReference type="SAM" id="MobiDB-lite"/>
    </source>
</evidence>
<name>A0AAD1U7R4_EUPCR</name>
<evidence type="ECO:0000313" key="2">
    <source>
        <dbReference type="EMBL" id="CAI2362900.1"/>
    </source>
</evidence>
<dbReference type="Proteomes" id="UP001295684">
    <property type="component" value="Unassembled WGS sequence"/>
</dbReference>
<sequence>MEPIENTIKTKSWHPKRIWKEKSSDSGSFTIRKKRSIATKLVLSKDVLLKSIRGTDGISKHSFLNSPKKNIIPPVKFDKQLGDSQGFMNLRKRSQYDFNTVTCEAENSLSSGRNCSEVSKRMPKLACPGKLKKIKVLKNTKFNPRYYCEKGGLTSDKKVTIRLSKKLKKCKINREKKRNSMEFDSSSTESRSTKNELSQEERKGSLKLIRPVKSIDLTSRKSSQSQNLKAKIEISSANSFTSIPNPLGTPLKTNTQKPPLPKKQIKRSRISEFSFSKSHSFNSSTSKGRSKISINTLCLTPKTKHKLSLSPHRKILKRRSTCTKKLLQSL</sequence>
<keyword evidence="3" id="KW-1185">Reference proteome</keyword>
<dbReference type="AlphaFoldDB" id="A0AAD1U7R4"/>